<comment type="caution">
    <text evidence="2">The sequence shown here is derived from an EMBL/GenBank/DDBJ whole genome shotgun (WGS) entry which is preliminary data.</text>
</comment>
<evidence type="ECO:0000313" key="2">
    <source>
        <dbReference type="EMBL" id="KAG0569320.1"/>
    </source>
</evidence>
<dbReference type="Proteomes" id="UP000822688">
    <property type="component" value="Chromosome 6"/>
</dbReference>
<sequence>MTCCCSLTLLAGLGFSFALRVGCFRSHCSRIQCCTEQPRGAPSPCTAAVLKGNFLELSDRNFHCCFHNGGCLLQDRYIRTYWVYL</sequence>
<feature type="chain" id="PRO_5035751758" description="Secreted protein" evidence="1">
    <location>
        <begin position="19"/>
        <end position="85"/>
    </location>
</feature>
<evidence type="ECO:0000313" key="3">
    <source>
        <dbReference type="Proteomes" id="UP000822688"/>
    </source>
</evidence>
<keyword evidence="3" id="KW-1185">Reference proteome</keyword>
<protein>
    <recommendedName>
        <fullName evidence="4">Secreted protein</fullName>
    </recommendedName>
</protein>
<proteinExistence type="predicted"/>
<keyword evidence="1" id="KW-0732">Signal</keyword>
<evidence type="ECO:0008006" key="4">
    <source>
        <dbReference type="Google" id="ProtNLM"/>
    </source>
</evidence>
<dbReference type="EMBL" id="CM026427">
    <property type="protein sequence ID" value="KAG0569320.1"/>
    <property type="molecule type" value="Genomic_DNA"/>
</dbReference>
<feature type="signal peptide" evidence="1">
    <location>
        <begin position="1"/>
        <end position="18"/>
    </location>
</feature>
<evidence type="ECO:0000256" key="1">
    <source>
        <dbReference type="SAM" id="SignalP"/>
    </source>
</evidence>
<name>A0A8T0HDF9_CERPU</name>
<reference evidence="2 3" key="1">
    <citation type="submission" date="2020-06" db="EMBL/GenBank/DDBJ databases">
        <title>WGS assembly of Ceratodon purpureus strain R40.</title>
        <authorList>
            <person name="Carey S.B."/>
            <person name="Jenkins J."/>
            <person name="Shu S."/>
            <person name="Lovell J.T."/>
            <person name="Sreedasyam A."/>
            <person name="Maumus F."/>
            <person name="Tiley G.P."/>
            <person name="Fernandez-Pozo N."/>
            <person name="Barry K."/>
            <person name="Chen C."/>
            <person name="Wang M."/>
            <person name="Lipzen A."/>
            <person name="Daum C."/>
            <person name="Saski C.A."/>
            <person name="Payton A.C."/>
            <person name="Mcbreen J.C."/>
            <person name="Conrad R.E."/>
            <person name="Kollar L.M."/>
            <person name="Olsson S."/>
            <person name="Huttunen S."/>
            <person name="Landis J.B."/>
            <person name="Wickett N.J."/>
            <person name="Johnson M.G."/>
            <person name="Rensing S.A."/>
            <person name="Grimwood J."/>
            <person name="Schmutz J."/>
            <person name="Mcdaniel S.F."/>
        </authorList>
    </citation>
    <scope>NUCLEOTIDE SEQUENCE [LARGE SCALE GENOMIC DNA]</scope>
    <source>
        <strain evidence="2 3">R40</strain>
    </source>
</reference>
<accession>A0A8T0HDF9</accession>
<organism evidence="2 3">
    <name type="scientific">Ceratodon purpureus</name>
    <name type="common">Fire moss</name>
    <name type="synonym">Dicranum purpureum</name>
    <dbReference type="NCBI Taxonomy" id="3225"/>
    <lineage>
        <taxon>Eukaryota</taxon>
        <taxon>Viridiplantae</taxon>
        <taxon>Streptophyta</taxon>
        <taxon>Embryophyta</taxon>
        <taxon>Bryophyta</taxon>
        <taxon>Bryophytina</taxon>
        <taxon>Bryopsida</taxon>
        <taxon>Dicranidae</taxon>
        <taxon>Pseudoditrichales</taxon>
        <taxon>Ditrichaceae</taxon>
        <taxon>Ceratodon</taxon>
    </lineage>
</organism>
<gene>
    <name evidence="2" type="ORF">KC19_6G083100</name>
</gene>
<dbReference type="AlphaFoldDB" id="A0A8T0HDF9"/>